<feature type="coiled-coil region" evidence="1">
    <location>
        <begin position="55"/>
        <end position="86"/>
    </location>
</feature>
<sequence length="208" mass="23831">MDKLNGENFSNRYSRIKKQVIQPKKPTIVDDQNLWAIFDELELLREQIDYWRSVEDRKNQELEKLQQQLRDAYEELQALYQELMYTNQALAEAVRFQNTSLAEVKQLAKAILATEKPAAECLAELISVLYGFPVTLDILESNGQLTHQTKPSIISNSNALITQSRKLKKTLKELRVNVHTLKTQFAVLKGNYHQLSPTTPSVIGEGES</sequence>
<keyword evidence="1" id="KW-0175">Coiled coil</keyword>
<dbReference type="Proteomes" id="UP000008206">
    <property type="component" value="Chromosome"/>
</dbReference>
<evidence type="ECO:0000313" key="3">
    <source>
        <dbReference type="Proteomes" id="UP000008206"/>
    </source>
</evidence>
<dbReference type="RefSeq" id="WP_013324383.1">
    <property type="nucleotide sequence ID" value="NC_014501.1"/>
</dbReference>
<dbReference type="EMBL" id="CP002198">
    <property type="protein sequence ID" value="ADN16320.1"/>
    <property type="molecule type" value="Genomic_DNA"/>
</dbReference>
<protein>
    <submittedName>
        <fullName evidence="2">Uncharacterized protein</fullName>
    </submittedName>
</protein>
<reference evidence="3" key="1">
    <citation type="journal article" date="2011" name="MBio">
        <title>Novel metabolic attributes of the genus Cyanothece, comprising a group of unicellular nitrogen-fixing Cyanobacteria.</title>
        <authorList>
            <person name="Bandyopadhyay A."/>
            <person name="Elvitigala T."/>
            <person name="Welsh E."/>
            <person name="Stockel J."/>
            <person name="Liberton M."/>
            <person name="Min H."/>
            <person name="Sherman L.A."/>
            <person name="Pakrasi H.B."/>
        </authorList>
    </citation>
    <scope>NUCLEOTIDE SEQUENCE [LARGE SCALE GENOMIC DNA]</scope>
    <source>
        <strain evidence="3">PCC 7822</strain>
    </source>
</reference>
<keyword evidence="3" id="KW-1185">Reference proteome</keyword>
<dbReference type="KEGG" id="cyj:Cyan7822_4406"/>
<dbReference type="AlphaFoldDB" id="E0UB75"/>
<name>E0UB75_GLOV7</name>
<organism evidence="2 3">
    <name type="scientific">Gloeothece verrucosa (strain PCC 7822)</name>
    <name type="common">Cyanothece sp. (strain PCC 7822)</name>
    <dbReference type="NCBI Taxonomy" id="497965"/>
    <lineage>
        <taxon>Bacteria</taxon>
        <taxon>Bacillati</taxon>
        <taxon>Cyanobacteriota</taxon>
        <taxon>Cyanophyceae</taxon>
        <taxon>Oscillatoriophycideae</taxon>
        <taxon>Chroococcales</taxon>
        <taxon>Aphanothecaceae</taxon>
        <taxon>Gloeothece</taxon>
        <taxon>Gloeothece verrucosa</taxon>
    </lineage>
</organism>
<gene>
    <name evidence="2" type="ordered locus">Cyan7822_4406</name>
</gene>
<evidence type="ECO:0000313" key="2">
    <source>
        <dbReference type="EMBL" id="ADN16320.1"/>
    </source>
</evidence>
<evidence type="ECO:0000256" key="1">
    <source>
        <dbReference type="SAM" id="Coils"/>
    </source>
</evidence>
<accession>E0UB75</accession>
<dbReference type="HOGENOM" id="CLU_1319165_0_0_3"/>
<dbReference type="STRING" id="497965.Cyan7822_4406"/>
<dbReference type="eggNOG" id="ENOG502ZY2Z">
    <property type="taxonomic scope" value="Bacteria"/>
</dbReference>
<proteinExistence type="predicted"/>